<keyword evidence="15 20" id="KW-0067">ATP-binding</keyword>
<organism evidence="29 30">
    <name type="scientific">Porites lobata</name>
    <dbReference type="NCBI Taxonomy" id="104759"/>
    <lineage>
        <taxon>Eukaryota</taxon>
        <taxon>Metazoa</taxon>
        <taxon>Cnidaria</taxon>
        <taxon>Anthozoa</taxon>
        <taxon>Hexacorallia</taxon>
        <taxon>Scleractinia</taxon>
        <taxon>Fungiina</taxon>
        <taxon>Poritidae</taxon>
        <taxon>Porites</taxon>
    </lineage>
</organism>
<evidence type="ECO:0000256" key="5">
    <source>
        <dbReference type="ARBA" id="ARBA00012513"/>
    </source>
</evidence>
<dbReference type="SMART" id="SM00233">
    <property type="entry name" value="PH"/>
    <property type="match status" value="1"/>
</dbReference>
<dbReference type="Pfam" id="PF08826">
    <property type="entry name" value="DMPK_coil"/>
    <property type="match status" value="1"/>
</dbReference>
<keyword evidence="10" id="KW-0479">Metal-binding</keyword>
<sequence>MATETAEERLRQLEVLFSCGSSEKGSYSVETLLDVLVLLYDECCNSTLRRDKNVSEFIENVKPVASKIKQLRLRREDFDPLTLIGKGAFGEVTVVRMKTNDRIYAMKTLNKWEMLKRAETACFKEERDVLVYGDKQWITTLHYAFQDDDYLYFVMDYYSGGDLLTLLSKYEDHLPEEMAKFYLAEVVLAVNSIHKMDYVHRDVKPDNVLLDVSGHVRLADFGSCSKLGKKGTVRSSVAVGTPDYISPEILQAMEDGRGEYGVECDWWSLGVCMYEMLFGETPFYAESLVETYSKIMSHMGKFNFPSDVEVSNDAKDLMQRLCCKIEQRLGQNGIDDFRNHPFFEGIDWDNIGDTVPPYIPEVSSASDTSNFDVDIDESRANDAVRPSSVSPFTGHHLPFIGFSFTENSRLSDKAHSVAKESGNITLEPVASNNVPSSLSVEAYERRIQRLEREKSELARKLTDSTKALQDQALAVDGPKGDQVDSIELKRLKDDMTSMKKKIMEYEAQSADLEKELQDALTSRKELESTNEGNIFSVIFVEMSAKMRSLDREVRGLRMEKEDIERVLQEANEKITTQQKELKEAHSARKLAMAEFSELNDKLADIRSAKTKVSRMLREKEEEMESTLQKLDGLRQEVRNADRKKREIASQVEEMSAEANKERKLRARSDQYAKQLEEEIEYLKAKQRSLGRPFPSDTTAEDQQQEISRLKGEIEKLKLEYEESTTQEQQKHSNEVKELTEKLLDVESGRMSLKNEVAALTARVNEARMDSHREHQETVEELKRKSERKISLLEEENKKLQADNDKMTESLDRTIAAHRKLEEDMRDSNEKKDAVAHWEAQIAEIIQWVSDEKEARGYLQALASKMTEELEGLKSSGYATIPRGEKNQWQMRRSQKMDKQEILQLQANLQAEIQAKQLMGEEMNKIKAANVANERKLGESEAQCETLREEVKQLKAEIEQWRLGGKTATGFPFLYVKEPSRDSRLEGLAEETESQLSDDGRPIATVAPSTSPDSFSVRSSSISSTSSMAPPQPRVHKFSVRTFTTPTKCNQCTSLMVGLVRQGSICEVCQYACHVSCTDQAPPICPVPPSRRPLGIDPDSGIGTAMEGIVKIPKPGGIKKGWLRQFAVICDFKLFLFDVTGDKPPQISQSATQVIDMRDEEFSVSSVLAADVIHANRKELRCIFRVTASQMNPPGESLTQLILTDSENDRVRWVSALQELHKVLKKNQELSKMQVYQAKEVIPSESNPQIKQALCATIIDTDRVCLGTEDGLFCFELMKENVTRIGDNKKVSQIEMLPDEQLLVLISGRNRQIRLYPLSAVDGHDTEPIKIPEAKNCLMFATGSHDNSASCLCVALKRQIIVYEFNRSKQRHLKFKEMPVTFNVQWLGVSFGKLLVGSGSVFYIFSLTGEGRPQKLVNSDDPTLNFITNNSLDALLAVEIEPQKEFLLCFNLLGIFVEASGYRSRRYELMWPSPPTNIAYSHPYVISFSERAIDVFDSGSAEWLQTIPLKKCHALISDGSLALCTALEQFNLVYLKNKLYEEEELIIPDPNKGKKAIAAMLRLKSKRSSTYRFGFKTKEGGLADLDADIRSKLISGPTNFNHISHMGPGDGFQIIKDLPTAQQHGSEDEPPPAVVPRNTSVGPRSKRAVTANPYLMSRPNLAAKGLKPGVGPGLLNGRSGSTNVVNRSDESSPPANRPRSTSTRSADDLSNDAHVTNGSNRLSADLDNYAQYFHTMRPKSVADERRQLALALELSKREIAAGGRRSSRVGTRILYLCFVFTCGLQAEAAILRTSPKLFRRLSDFTRVWSKSYRTSRFVFITVLSAPAR</sequence>
<keyword evidence="30" id="KW-1185">Reference proteome</keyword>
<dbReference type="Gene3D" id="1.20.5.340">
    <property type="match status" value="1"/>
</dbReference>
<feature type="compositionally biased region" description="Polar residues" evidence="22">
    <location>
        <begin position="1677"/>
        <end position="1703"/>
    </location>
</feature>
<dbReference type="PROSITE" id="PS51285">
    <property type="entry name" value="AGC_KINASE_CTER"/>
    <property type="match status" value="1"/>
</dbReference>
<dbReference type="SUPFAM" id="SSF50729">
    <property type="entry name" value="PH domain-like"/>
    <property type="match status" value="1"/>
</dbReference>
<keyword evidence="8" id="KW-0597">Phosphoprotein</keyword>
<dbReference type="CDD" id="cd20809">
    <property type="entry name" value="C1_MRCK"/>
    <property type="match status" value="1"/>
</dbReference>
<keyword evidence="6" id="KW-0963">Cytoplasm</keyword>
<comment type="similarity">
    <text evidence="4">Belongs to the protein kinase superfamily. AGC Ser/Thr protein kinase family. DMPK subfamily.</text>
</comment>
<dbReference type="SMART" id="SM00109">
    <property type="entry name" value="C1"/>
    <property type="match status" value="1"/>
</dbReference>
<dbReference type="Pfam" id="PF25346">
    <property type="entry name" value="PH_MRCK"/>
    <property type="match status" value="1"/>
</dbReference>
<dbReference type="SMART" id="SM00220">
    <property type="entry name" value="S_TKc"/>
    <property type="match status" value="1"/>
</dbReference>
<feature type="compositionally biased region" description="Low complexity" evidence="22">
    <location>
        <begin position="1008"/>
        <end position="1026"/>
    </location>
</feature>
<feature type="domain" description="AGC-kinase C-terminal" evidence="28">
    <location>
        <begin position="344"/>
        <end position="414"/>
    </location>
</feature>
<dbReference type="InterPro" id="IPR057529">
    <property type="entry name" value="MRCK/ROCK_PH"/>
</dbReference>
<feature type="domain" description="CRIB" evidence="26">
    <location>
        <begin position="1593"/>
        <end position="1606"/>
    </location>
</feature>
<evidence type="ECO:0000256" key="13">
    <source>
        <dbReference type="ARBA" id="ARBA00022777"/>
    </source>
</evidence>
<evidence type="ECO:0000256" key="11">
    <source>
        <dbReference type="ARBA" id="ARBA00022741"/>
    </source>
</evidence>
<feature type="domain" description="Protein kinase" evidence="24">
    <location>
        <begin position="78"/>
        <end position="343"/>
    </location>
</feature>
<evidence type="ECO:0000256" key="3">
    <source>
        <dbReference type="ARBA" id="ARBA00004510"/>
    </source>
</evidence>
<dbReference type="PROSITE" id="PS00108">
    <property type="entry name" value="PROTEIN_KINASE_ST"/>
    <property type="match status" value="1"/>
</dbReference>
<dbReference type="PROSITE" id="PS50219">
    <property type="entry name" value="CNH"/>
    <property type="match status" value="1"/>
</dbReference>
<feature type="domain" description="CNH" evidence="27">
    <location>
        <begin position="1249"/>
        <end position="1521"/>
    </location>
</feature>
<proteinExistence type="inferred from homology"/>
<accession>A0ABN8NRC2</accession>
<keyword evidence="14" id="KW-0862">Zinc</keyword>
<evidence type="ECO:0000259" key="28">
    <source>
        <dbReference type="PROSITE" id="PS51285"/>
    </source>
</evidence>
<dbReference type="InterPro" id="IPR036322">
    <property type="entry name" value="WD40_repeat_dom_sf"/>
</dbReference>
<comment type="catalytic activity">
    <reaction evidence="19">
        <text>L-seryl-[protein] + ATP = O-phospho-L-seryl-[protein] + ADP + H(+)</text>
        <dbReference type="Rhea" id="RHEA:17989"/>
        <dbReference type="Rhea" id="RHEA-COMP:9863"/>
        <dbReference type="Rhea" id="RHEA-COMP:11604"/>
        <dbReference type="ChEBI" id="CHEBI:15378"/>
        <dbReference type="ChEBI" id="CHEBI:29999"/>
        <dbReference type="ChEBI" id="CHEBI:30616"/>
        <dbReference type="ChEBI" id="CHEBI:83421"/>
        <dbReference type="ChEBI" id="CHEBI:456216"/>
        <dbReference type="EC" id="2.7.11.1"/>
    </reaction>
</comment>
<dbReference type="PROSITE" id="PS50003">
    <property type="entry name" value="PH_DOMAIN"/>
    <property type="match status" value="1"/>
</dbReference>
<dbReference type="PROSITE" id="PS50011">
    <property type="entry name" value="PROTEIN_KINASE_DOM"/>
    <property type="match status" value="1"/>
</dbReference>
<feature type="coiled-coil region" evidence="21">
    <location>
        <begin position="440"/>
        <end position="657"/>
    </location>
</feature>
<evidence type="ECO:0000256" key="7">
    <source>
        <dbReference type="ARBA" id="ARBA00022527"/>
    </source>
</evidence>
<comment type="caution">
    <text evidence="29">The sequence shown here is derived from an EMBL/GenBank/DDBJ whole genome shotgun (WGS) entry which is preliminary data.</text>
</comment>
<comment type="cofactor">
    <cofactor evidence="1">
        <name>Mg(2+)</name>
        <dbReference type="ChEBI" id="CHEBI:18420"/>
    </cofactor>
</comment>
<evidence type="ECO:0000256" key="2">
    <source>
        <dbReference type="ARBA" id="ARBA00004496"/>
    </source>
</evidence>
<dbReference type="CDD" id="cd00132">
    <property type="entry name" value="CRIB"/>
    <property type="match status" value="1"/>
</dbReference>
<evidence type="ECO:0000259" key="23">
    <source>
        <dbReference type="PROSITE" id="PS50003"/>
    </source>
</evidence>
<dbReference type="SMART" id="SM00036">
    <property type="entry name" value="CNH"/>
    <property type="match status" value="1"/>
</dbReference>
<evidence type="ECO:0000256" key="18">
    <source>
        <dbReference type="ARBA" id="ARBA00047899"/>
    </source>
</evidence>
<evidence type="ECO:0000256" key="10">
    <source>
        <dbReference type="ARBA" id="ARBA00022723"/>
    </source>
</evidence>
<feature type="binding site" evidence="20">
    <location>
        <position position="107"/>
    </location>
    <ligand>
        <name>ATP</name>
        <dbReference type="ChEBI" id="CHEBI:30616"/>
    </ligand>
</feature>
<dbReference type="Gene3D" id="3.30.60.20">
    <property type="match status" value="1"/>
</dbReference>
<evidence type="ECO:0000259" key="27">
    <source>
        <dbReference type="PROSITE" id="PS50219"/>
    </source>
</evidence>
<dbReference type="EC" id="2.7.11.1" evidence="5"/>
<feature type="region of interest" description="Disordered" evidence="22">
    <location>
        <begin position="1620"/>
        <end position="1719"/>
    </location>
</feature>
<dbReference type="Gene3D" id="1.10.510.10">
    <property type="entry name" value="Transferase(Phosphotransferase) domain 1"/>
    <property type="match status" value="1"/>
</dbReference>
<feature type="coiled-coil region" evidence="21">
    <location>
        <begin position="929"/>
        <end position="963"/>
    </location>
</feature>
<evidence type="ECO:0000256" key="8">
    <source>
        <dbReference type="ARBA" id="ARBA00022553"/>
    </source>
</evidence>
<dbReference type="CDD" id="cd05597">
    <property type="entry name" value="STKc_DMPK_like"/>
    <property type="match status" value="1"/>
</dbReference>
<dbReference type="PROSITE" id="PS50081">
    <property type="entry name" value="ZF_DAG_PE_2"/>
    <property type="match status" value="1"/>
</dbReference>
<dbReference type="InterPro" id="IPR011009">
    <property type="entry name" value="Kinase-like_dom_sf"/>
</dbReference>
<dbReference type="CDD" id="cd01243">
    <property type="entry name" value="PH_MRCK"/>
    <property type="match status" value="1"/>
</dbReference>
<reference evidence="29 30" key="1">
    <citation type="submission" date="2022-05" db="EMBL/GenBank/DDBJ databases">
        <authorList>
            <consortium name="Genoscope - CEA"/>
            <person name="William W."/>
        </authorList>
    </citation>
    <scope>NUCLEOTIDE SEQUENCE [LARGE SCALE GENOMIC DNA]</scope>
</reference>
<keyword evidence="11 20" id="KW-0547">Nucleotide-binding</keyword>
<evidence type="ECO:0000313" key="29">
    <source>
        <dbReference type="EMBL" id="CAH3119256.1"/>
    </source>
</evidence>
<dbReference type="InterPro" id="IPR001180">
    <property type="entry name" value="CNH_dom"/>
</dbReference>
<dbReference type="InterPro" id="IPR050839">
    <property type="entry name" value="Rho-assoc_Ser/Thr_Kinase"/>
</dbReference>
<dbReference type="InterPro" id="IPR000095">
    <property type="entry name" value="CRIB_dom"/>
</dbReference>
<dbReference type="Pfam" id="PF00780">
    <property type="entry name" value="CNH"/>
    <property type="match status" value="1"/>
</dbReference>
<dbReference type="SUPFAM" id="SSF50978">
    <property type="entry name" value="WD40 repeat-like"/>
    <property type="match status" value="1"/>
</dbReference>
<dbReference type="SUPFAM" id="SSF56112">
    <property type="entry name" value="Protein kinase-like (PK-like)"/>
    <property type="match status" value="1"/>
</dbReference>
<evidence type="ECO:0000256" key="4">
    <source>
        <dbReference type="ARBA" id="ARBA00005719"/>
    </source>
</evidence>
<name>A0ABN8NRC2_9CNID</name>
<evidence type="ECO:0000259" key="25">
    <source>
        <dbReference type="PROSITE" id="PS50081"/>
    </source>
</evidence>
<dbReference type="InterPro" id="IPR031597">
    <property type="entry name" value="KELK"/>
</dbReference>
<dbReference type="InterPro" id="IPR011993">
    <property type="entry name" value="PH-like_dom_sf"/>
</dbReference>
<dbReference type="PANTHER" id="PTHR22988:SF66">
    <property type="entry name" value="SERINE_THREONINE-PROTEIN KINASE GENGHIS KHAN"/>
    <property type="match status" value="1"/>
</dbReference>
<dbReference type="PANTHER" id="PTHR22988">
    <property type="entry name" value="MYOTONIC DYSTROPHY S/T KINASE-RELATED"/>
    <property type="match status" value="1"/>
</dbReference>
<feature type="domain" description="Phorbol-ester/DAG-type" evidence="25">
    <location>
        <begin position="1034"/>
        <end position="1084"/>
    </location>
</feature>
<evidence type="ECO:0000256" key="22">
    <source>
        <dbReference type="SAM" id="MobiDB-lite"/>
    </source>
</evidence>
<dbReference type="Gene3D" id="3.30.200.20">
    <property type="entry name" value="Phosphorylase Kinase, domain 1"/>
    <property type="match status" value="1"/>
</dbReference>
<dbReference type="Pfam" id="PF00130">
    <property type="entry name" value="C1_1"/>
    <property type="match status" value="1"/>
</dbReference>
<dbReference type="InterPro" id="IPR014930">
    <property type="entry name" value="Myotonic_dystrophy_kinase_coil"/>
</dbReference>
<dbReference type="PROSITE" id="PS50108">
    <property type="entry name" value="CRIB"/>
    <property type="match status" value="1"/>
</dbReference>
<keyword evidence="12" id="KW-0863">Zinc-finger</keyword>
<dbReference type="InterPro" id="IPR001849">
    <property type="entry name" value="PH_domain"/>
</dbReference>
<dbReference type="SUPFAM" id="SSF57889">
    <property type="entry name" value="Cysteine-rich domain"/>
    <property type="match status" value="1"/>
</dbReference>
<gene>
    <name evidence="29" type="ORF">PLOB_00027265</name>
</gene>
<evidence type="ECO:0000256" key="12">
    <source>
        <dbReference type="ARBA" id="ARBA00022771"/>
    </source>
</evidence>
<evidence type="ECO:0000256" key="1">
    <source>
        <dbReference type="ARBA" id="ARBA00001946"/>
    </source>
</evidence>
<protein>
    <recommendedName>
        <fullName evidence="5">non-specific serine/threonine protein kinase</fullName>
        <ecNumber evidence="5">2.7.11.1</ecNumber>
    </recommendedName>
</protein>
<feature type="domain" description="PH" evidence="23">
    <location>
        <begin position="1102"/>
        <end position="1221"/>
    </location>
</feature>
<keyword evidence="16 21" id="KW-0175">Coiled coil</keyword>
<dbReference type="EMBL" id="CALNXK010000033">
    <property type="protein sequence ID" value="CAH3119256.1"/>
    <property type="molecule type" value="Genomic_DNA"/>
</dbReference>
<keyword evidence="17" id="KW-0966">Cell projection</keyword>
<evidence type="ECO:0000259" key="26">
    <source>
        <dbReference type="PROSITE" id="PS50108"/>
    </source>
</evidence>
<dbReference type="SMART" id="SM00133">
    <property type="entry name" value="S_TK_X"/>
    <property type="match status" value="1"/>
</dbReference>
<dbReference type="Pfam" id="PF00433">
    <property type="entry name" value="Pkinase_C"/>
    <property type="match status" value="1"/>
</dbReference>
<evidence type="ECO:0000256" key="16">
    <source>
        <dbReference type="ARBA" id="ARBA00023054"/>
    </source>
</evidence>
<keyword evidence="9" id="KW-0808">Transferase</keyword>
<dbReference type="Pfam" id="PF00069">
    <property type="entry name" value="Pkinase"/>
    <property type="match status" value="1"/>
</dbReference>
<dbReference type="InterPro" id="IPR008271">
    <property type="entry name" value="Ser/Thr_kinase_AS"/>
</dbReference>
<evidence type="ECO:0000256" key="20">
    <source>
        <dbReference type="PROSITE-ProRule" id="PRU10141"/>
    </source>
</evidence>
<feature type="region of interest" description="Disordered" evidence="22">
    <location>
        <begin position="983"/>
        <end position="1032"/>
    </location>
</feature>
<dbReference type="PROSITE" id="PS00479">
    <property type="entry name" value="ZF_DAG_PE_1"/>
    <property type="match status" value="1"/>
</dbReference>
<evidence type="ECO:0000256" key="14">
    <source>
        <dbReference type="ARBA" id="ARBA00022833"/>
    </source>
</evidence>
<dbReference type="Pfam" id="PF15796">
    <property type="entry name" value="KELK"/>
    <property type="match status" value="1"/>
</dbReference>
<evidence type="ECO:0000259" key="24">
    <source>
        <dbReference type="PROSITE" id="PS50011"/>
    </source>
</evidence>
<dbReference type="InterPro" id="IPR017892">
    <property type="entry name" value="Pkinase_C"/>
</dbReference>
<dbReference type="InterPro" id="IPR017441">
    <property type="entry name" value="Protein_kinase_ATP_BS"/>
</dbReference>
<evidence type="ECO:0000256" key="21">
    <source>
        <dbReference type="SAM" id="Coils"/>
    </source>
</evidence>
<dbReference type="InterPro" id="IPR000961">
    <property type="entry name" value="AGC-kinase_C"/>
</dbReference>
<evidence type="ECO:0000313" key="30">
    <source>
        <dbReference type="Proteomes" id="UP001159405"/>
    </source>
</evidence>
<evidence type="ECO:0000256" key="15">
    <source>
        <dbReference type="ARBA" id="ARBA00022840"/>
    </source>
</evidence>
<comment type="subcellular location">
    <subcellularLocation>
        <location evidence="3">Cell projection</location>
        <location evidence="3">Lamellipodium</location>
    </subcellularLocation>
    <subcellularLocation>
        <location evidence="2">Cytoplasm</location>
    </subcellularLocation>
</comment>
<dbReference type="Proteomes" id="UP001159405">
    <property type="component" value="Unassembled WGS sequence"/>
</dbReference>
<keyword evidence="13" id="KW-0418">Kinase</keyword>
<evidence type="ECO:0000256" key="19">
    <source>
        <dbReference type="ARBA" id="ARBA00048679"/>
    </source>
</evidence>
<evidence type="ECO:0000256" key="9">
    <source>
        <dbReference type="ARBA" id="ARBA00022679"/>
    </source>
</evidence>
<dbReference type="Gene3D" id="2.30.29.30">
    <property type="entry name" value="Pleckstrin-homology domain (PH domain)/Phosphotyrosine-binding domain (PTB)"/>
    <property type="match status" value="1"/>
</dbReference>
<keyword evidence="7" id="KW-0723">Serine/threonine-protein kinase</keyword>
<dbReference type="InterPro" id="IPR046349">
    <property type="entry name" value="C1-like_sf"/>
</dbReference>
<dbReference type="InterPro" id="IPR000719">
    <property type="entry name" value="Prot_kinase_dom"/>
</dbReference>
<dbReference type="PROSITE" id="PS00107">
    <property type="entry name" value="PROTEIN_KINASE_ATP"/>
    <property type="match status" value="1"/>
</dbReference>
<dbReference type="InterPro" id="IPR002219">
    <property type="entry name" value="PKC_DAG/PE"/>
</dbReference>
<feature type="coiled-coil region" evidence="21">
    <location>
        <begin position="699"/>
        <end position="830"/>
    </location>
</feature>
<evidence type="ECO:0000256" key="6">
    <source>
        <dbReference type="ARBA" id="ARBA00022490"/>
    </source>
</evidence>
<dbReference type="SMART" id="SM00285">
    <property type="entry name" value="PBD"/>
    <property type="match status" value="1"/>
</dbReference>
<evidence type="ECO:0000256" key="17">
    <source>
        <dbReference type="ARBA" id="ARBA00023273"/>
    </source>
</evidence>
<comment type="catalytic activity">
    <reaction evidence="18">
        <text>L-threonyl-[protein] + ATP = O-phospho-L-threonyl-[protein] + ADP + H(+)</text>
        <dbReference type="Rhea" id="RHEA:46608"/>
        <dbReference type="Rhea" id="RHEA-COMP:11060"/>
        <dbReference type="Rhea" id="RHEA-COMP:11605"/>
        <dbReference type="ChEBI" id="CHEBI:15378"/>
        <dbReference type="ChEBI" id="CHEBI:30013"/>
        <dbReference type="ChEBI" id="CHEBI:30616"/>
        <dbReference type="ChEBI" id="CHEBI:61977"/>
        <dbReference type="ChEBI" id="CHEBI:456216"/>
        <dbReference type="EC" id="2.7.11.1"/>
    </reaction>
</comment>